<dbReference type="Proteomes" id="UP000504631">
    <property type="component" value="Unplaced"/>
</dbReference>
<evidence type="ECO:0000313" key="8">
    <source>
        <dbReference type="RefSeq" id="XP_033359384.1"/>
    </source>
</evidence>
<protein>
    <submittedName>
        <fullName evidence="8">Cytochrome b5-like</fullName>
    </submittedName>
</protein>
<dbReference type="Gene3D" id="3.10.120.10">
    <property type="entry name" value="Cytochrome b5-like heme/steroid binding domain"/>
    <property type="match status" value="1"/>
</dbReference>
<reference evidence="8" key="1">
    <citation type="submission" date="2025-08" db="UniProtKB">
        <authorList>
            <consortium name="RefSeq"/>
        </authorList>
    </citation>
    <scope>IDENTIFICATION</scope>
    <source>
        <tissue evidence="8">Muscle</tissue>
    </source>
</reference>
<evidence type="ECO:0000313" key="7">
    <source>
        <dbReference type="Proteomes" id="UP000504631"/>
    </source>
</evidence>
<keyword evidence="7" id="KW-1185">Reference proteome</keyword>
<dbReference type="PRINTS" id="PR00363">
    <property type="entry name" value="CYTOCHROMEB5"/>
</dbReference>
<organism evidence="7 8">
    <name type="scientific">Bombus vosnesenskii</name>
    <dbReference type="NCBI Taxonomy" id="207650"/>
    <lineage>
        <taxon>Eukaryota</taxon>
        <taxon>Metazoa</taxon>
        <taxon>Ecdysozoa</taxon>
        <taxon>Arthropoda</taxon>
        <taxon>Hexapoda</taxon>
        <taxon>Insecta</taxon>
        <taxon>Pterygota</taxon>
        <taxon>Neoptera</taxon>
        <taxon>Endopterygota</taxon>
        <taxon>Hymenoptera</taxon>
        <taxon>Apocrita</taxon>
        <taxon>Aculeata</taxon>
        <taxon>Apoidea</taxon>
        <taxon>Anthophila</taxon>
        <taxon>Apidae</taxon>
        <taxon>Bombus</taxon>
        <taxon>Pyrobombus</taxon>
    </lineage>
</organism>
<dbReference type="AlphaFoldDB" id="A0A6J3L5Q6"/>
<evidence type="ECO:0000256" key="2">
    <source>
        <dbReference type="ARBA" id="ARBA00022723"/>
    </source>
</evidence>
<name>A0A6J3L5Q6_9HYME</name>
<dbReference type="InterPro" id="IPR036400">
    <property type="entry name" value="Cyt_B5-like_heme/steroid_sf"/>
</dbReference>
<evidence type="ECO:0000256" key="3">
    <source>
        <dbReference type="ARBA" id="ARBA00023004"/>
    </source>
</evidence>
<dbReference type="GO" id="GO:0020037">
    <property type="term" value="F:heme binding"/>
    <property type="evidence" value="ECO:0007669"/>
    <property type="project" value="UniProtKB-UniRule"/>
</dbReference>
<dbReference type="PANTHER" id="PTHR19359">
    <property type="entry name" value="CYTOCHROME B5"/>
    <property type="match status" value="1"/>
</dbReference>
<proteinExistence type="inferred from homology"/>
<comment type="similarity">
    <text evidence="4 5">Belongs to the cytochrome b5 family.</text>
</comment>
<feature type="domain" description="Cytochrome b5 heme-binding" evidence="6">
    <location>
        <begin position="4"/>
        <end position="82"/>
    </location>
</feature>
<keyword evidence="1 5" id="KW-0349">Heme</keyword>
<keyword evidence="2 5" id="KW-0479">Metal-binding</keyword>
<dbReference type="PROSITE" id="PS00191">
    <property type="entry name" value="CYTOCHROME_B5_1"/>
    <property type="match status" value="1"/>
</dbReference>
<dbReference type="PROSITE" id="PS50255">
    <property type="entry name" value="CYTOCHROME_B5_2"/>
    <property type="match status" value="1"/>
</dbReference>
<dbReference type="FunFam" id="3.10.120.10:FF:000007">
    <property type="entry name" value="Sulfite oxidase, mitochondrial"/>
    <property type="match status" value="1"/>
</dbReference>
<sequence length="119" mass="13752">MNELPRYSLKEVAKHDGKNEGSLWIVINDMVYDVTDYKHKHPGGKELLEEYAGQDATCAFDEFGHSLDAKRMLKTLLVGELVEEDKISNRRKENKISTKMETQRNRRGFLSVLCFKCIT</sequence>
<dbReference type="SUPFAM" id="SSF55856">
    <property type="entry name" value="Cytochrome b5-like heme/steroid binding domain"/>
    <property type="match status" value="1"/>
</dbReference>
<dbReference type="Pfam" id="PF00173">
    <property type="entry name" value="Cyt-b5"/>
    <property type="match status" value="1"/>
</dbReference>
<dbReference type="SMART" id="SM01117">
    <property type="entry name" value="Cyt-b5"/>
    <property type="match status" value="1"/>
</dbReference>
<dbReference type="PANTHER" id="PTHR19359:SF95">
    <property type="entry name" value="CYTOCHROME B5 TYPE B"/>
    <property type="match status" value="1"/>
</dbReference>
<dbReference type="KEGG" id="bvk:117238522"/>
<dbReference type="GeneID" id="117238522"/>
<dbReference type="RefSeq" id="XP_033359384.1">
    <property type="nucleotide sequence ID" value="XM_033503493.1"/>
</dbReference>
<evidence type="ECO:0000259" key="6">
    <source>
        <dbReference type="PROSITE" id="PS50255"/>
    </source>
</evidence>
<dbReference type="GO" id="GO:0016020">
    <property type="term" value="C:membrane"/>
    <property type="evidence" value="ECO:0007669"/>
    <property type="project" value="TreeGrafter"/>
</dbReference>
<keyword evidence="3 5" id="KW-0408">Iron</keyword>
<dbReference type="GO" id="GO:0046872">
    <property type="term" value="F:metal ion binding"/>
    <property type="evidence" value="ECO:0007669"/>
    <property type="project" value="UniProtKB-UniRule"/>
</dbReference>
<dbReference type="InterPro" id="IPR018506">
    <property type="entry name" value="Cyt_B5_heme-BS"/>
</dbReference>
<gene>
    <name evidence="8" type="primary">LOC117238522</name>
</gene>
<dbReference type="InterPro" id="IPR001199">
    <property type="entry name" value="Cyt_B5-like_heme/steroid-bd"/>
</dbReference>
<evidence type="ECO:0000256" key="5">
    <source>
        <dbReference type="RuleBase" id="RU362121"/>
    </source>
</evidence>
<dbReference type="InterPro" id="IPR050668">
    <property type="entry name" value="Cytochrome_b5"/>
</dbReference>
<evidence type="ECO:0000256" key="1">
    <source>
        <dbReference type="ARBA" id="ARBA00022617"/>
    </source>
</evidence>
<evidence type="ECO:0000256" key="4">
    <source>
        <dbReference type="ARBA" id="ARBA00038168"/>
    </source>
</evidence>
<accession>A0A6J3L5Q6</accession>